<organism evidence="2 3">
    <name type="scientific">Syntrophobotulus glycolicus (strain DSM 8271 / FlGlyR)</name>
    <dbReference type="NCBI Taxonomy" id="645991"/>
    <lineage>
        <taxon>Bacteria</taxon>
        <taxon>Bacillati</taxon>
        <taxon>Bacillota</taxon>
        <taxon>Clostridia</taxon>
        <taxon>Eubacteriales</taxon>
        <taxon>Desulfitobacteriaceae</taxon>
        <taxon>Syntrophobotulus</taxon>
    </lineage>
</organism>
<dbReference type="KEGG" id="sgy:Sgly_0785"/>
<evidence type="ECO:0000313" key="3">
    <source>
        <dbReference type="Proteomes" id="UP000007488"/>
    </source>
</evidence>
<dbReference type="Gene3D" id="3.10.450.40">
    <property type="match status" value="1"/>
</dbReference>
<dbReference type="InterPro" id="IPR007048">
    <property type="entry name" value="IraD/Gp25-like"/>
</dbReference>
<evidence type="ECO:0000259" key="1">
    <source>
        <dbReference type="Pfam" id="PF04965"/>
    </source>
</evidence>
<dbReference type="Proteomes" id="UP000007488">
    <property type="component" value="Chromosome"/>
</dbReference>
<dbReference type="AlphaFoldDB" id="F0T178"/>
<evidence type="ECO:0000313" key="2">
    <source>
        <dbReference type="EMBL" id="ADY55142.1"/>
    </source>
</evidence>
<reference evidence="3" key="2">
    <citation type="submission" date="2011-02" db="EMBL/GenBank/DDBJ databases">
        <title>The complete genome of Syntrophobotulus glycolicus DSM 8271.</title>
        <authorList>
            <person name="Lucas S."/>
            <person name="Copeland A."/>
            <person name="Lapidus A."/>
            <person name="Bruce D."/>
            <person name="Goodwin L."/>
            <person name="Pitluck S."/>
            <person name="Kyrpides N."/>
            <person name="Mavromatis K."/>
            <person name="Pagani I."/>
            <person name="Ivanova N."/>
            <person name="Mikhailova N."/>
            <person name="Chertkov O."/>
            <person name="Held B."/>
            <person name="Detter J.C."/>
            <person name="Tapia R."/>
            <person name="Han C."/>
            <person name="Land M."/>
            <person name="Hauser L."/>
            <person name="Markowitz V."/>
            <person name="Cheng J.-F."/>
            <person name="Hugenholtz P."/>
            <person name="Woyke T."/>
            <person name="Wu D."/>
            <person name="Spring S."/>
            <person name="Schroeder M."/>
            <person name="Brambilla E."/>
            <person name="Klenk H.-P."/>
            <person name="Eisen J.A."/>
        </authorList>
    </citation>
    <scope>NUCLEOTIDE SEQUENCE [LARGE SCALE GENOMIC DNA]</scope>
    <source>
        <strain evidence="3">DSM 8271 / FlGlyR</strain>
    </source>
</reference>
<gene>
    <name evidence="2" type="ordered locus">Sgly_0785</name>
</gene>
<accession>F0T178</accession>
<keyword evidence="3" id="KW-1185">Reference proteome</keyword>
<dbReference type="EMBL" id="CP002547">
    <property type="protein sequence ID" value="ADY55142.1"/>
    <property type="molecule type" value="Genomic_DNA"/>
</dbReference>
<proteinExistence type="predicted"/>
<feature type="domain" description="IraD/Gp25-like" evidence="1">
    <location>
        <begin position="32"/>
        <end position="119"/>
    </location>
</feature>
<dbReference type="Pfam" id="PF04965">
    <property type="entry name" value="GPW_gp25"/>
    <property type="match status" value="1"/>
</dbReference>
<dbReference type="OrthoDB" id="1808477at2"/>
<dbReference type="STRING" id="645991.Sgly_0785"/>
<sequence>MADEMDGLGTSLSFSLNESLRVNYLGHYDLVSGNENVHQAVQLRLNTPVGSLVLHPEYGNAIFDIISEPMDDDFPVKAELAVRECLATETRINVASVAVKMLNEKRTAQIFIKYSINEDAEITEIMLEVPYGI</sequence>
<dbReference type="HOGENOM" id="CLU_1765083_0_0_9"/>
<dbReference type="SUPFAM" id="SSF160719">
    <property type="entry name" value="gpW/gp25-like"/>
    <property type="match status" value="1"/>
</dbReference>
<reference evidence="2 3" key="1">
    <citation type="journal article" date="2011" name="Stand. Genomic Sci.">
        <title>Complete genome sequence of Syntrophobotulus glycolicus type strain (FlGlyR).</title>
        <authorList>
            <person name="Han C."/>
            <person name="Mwirichia R."/>
            <person name="Chertkov O."/>
            <person name="Held B."/>
            <person name="Lapidus A."/>
            <person name="Nolan M."/>
            <person name="Lucas S."/>
            <person name="Hammon N."/>
            <person name="Deshpande S."/>
            <person name="Cheng J.F."/>
            <person name="Tapia R."/>
            <person name="Goodwin L."/>
            <person name="Pitluck S."/>
            <person name="Huntemann M."/>
            <person name="Liolios K."/>
            <person name="Ivanova N."/>
            <person name="Pagani I."/>
            <person name="Mavromatis K."/>
            <person name="Ovchinikova G."/>
            <person name="Pati A."/>
            <person name="Chen A."/>
            <person name="Palaniappan K."/>
            <person name="Land M."/>
            <person name="Hauser L."/>
            <person name="Brambilla E.M."/>
            <person name="Rohde M."/>
            <person name="Spring S."/>
            <person name="Sikorski J."/>
            <person name="Goker M."/>
            <person name="Woyke T."/>
            <person name="Bristow J."/>
            <person name="Eisen J.A."/>
            <person name="Markowitz V."/>
            <person name="Hugenholtz P."/>
            <person name="Kyrpides N.C."/>
            <person name="Klenk H.P."/>
            <person name="Detter J.C."/>
        </authorList>
    </citation>
    <scope>NUCLEOTIDE SEQUENCE [LARGE SCALE GENOMIC DNA]</scope>
    <source>
        <strain evidence="3">DSM 8271 / FlGlyR</strain>
    </source>
</reference>
<dbReference type="eggNOG" id="COG3628">
    <property type="taxonomic scope" value="Bacteria"/>
</dbReference>
<protein>
    <submittedName>
        <fullName evidence="2">GPW/gp25 family protein</fullName>
    </submittedName>
</protein>
<dbReference type="RefSeq" id="WP_013624013.1">
    <property type="nucleotide sequence ID" value="NC_015172.1"/>
</dbReference>
<name>F0T178_SYNGF</name>